<dbReference type="GO" id="GO:0016020">
    <property type="term" value="C:membrane"/>
    <property type="evidence" value="ECO:0007669"/>
    <property type="project" value="GOC"/>
</dbReference>
<gene>
    <name evidence="3" type="ORF">MNBD_BACTEROID04-1958</name>
</gene>
<reference evidence="3" key="1">
    <citation type="submission" date="2018-06" db="EMBL/GenBank/DDBJ databases">
        <authorList>
            <person name="Zhirakovskaya E."/>
        </authorList>
    </citation>
    <scope>NUCLEOTIDE SEQUENCE</scope>
</reference>
<keyword evidence="1" id="KW-0479">Metal-binding</keyword>
<evidence type="ECO:0000256" key="1">
    <source>
        <dbReference type="ARBA" id="ARBA00022723"/>
    </source>
</evidence>
<accession>A0A3B0U976</accession>
<sequence length="163" mass="18828">KSKEEKEQNFQAIKDIHPNIGFRLLLNDSIYLEKGNDKIALIGVENWGTRFKKVGDLALASSKIKKEDFKILLSHDPSYWNTEVKNHKNNYQLTLSGHTHGMQFGIEIPGLKWSPIQYVYKQWAGIYKEFNSYINVNRGFGFLAFPGRVGIWPEITVITLKKK</sequence>
<dbReference type="EMBL" id="UOER01000663">
    <property type="protein sequence ID" value="VAW26968.1"/>
    <property type="molecule type" value="Genomic_DNA"/>
</dbReference>
<dbReference type="InterPro" id="IPR029052">
    <property type="entry name" value="Metallo-depent_PP-like"/>
</dbReference>
<proteinExistence type="predicted"/>
<dbReference type="InterPro" id="IPR051158">
    <property type="entry name" value="Metallophosphoesterase_sf"/>
</dbReference>
<protein>
    <submittedName>
        <fullName evidence="3">Phosphoesterase</fullName>
    </submittedName>
</protein>
<evidence type="ECO:0000256" key="2">
    <source>
        <dbReference type="ARBA" id="ARBA00022801"/>
    </source>
</evidence>
<dbReference type="PANTHER" id="PTHR31302">
    <property type="entry name" value="TRANSMEMBRANE PROTEIN WITH METALLOPHOSPHOESTERASE DOMAIN-RELATED"/>
    <property type="match status" value="1"/>
</dbReference>
<feature type="non-terminal residue" evidence="3">
    <location>
        <position position="1"/>
    </location>
</feature>
<dbReference type="GO" id="GO:0008758">
    <property type="term" value="F:UDP-2,3-diacylglucosamine hydrolase activity"/>
    <property type="evidence" value="ECO:0007669"/>
    <property type="project" value="TreeGrafter"/>
</dbReference>
<dbReference type="SUPFAM" id="SSF56300">
    <property type="entry name" value="Metallo-dependent phosphatases"/>
    <property type="match status" value="1"/>
</dbReference>
<organism evidence="3">
    <name type="scientific">hydrothermal vent metagenome</name>
    <dbReference type="NCBI Taxonomy" id="652676"/>
    <lineage>
        <taxon>unclassified sequences</taxon>
        <taxon>metagenomes</taxon>
        <taxon>ecological metagenomes</taxon>
    </lineage>
</organism>
<dbReference type="AlphaFoldDB" id="A0A3B0U976"/>
<dbReference type="Gene3D" id="3.60.21.10">
    <property type="match status" value="1"/>
</dbReference>
<dbReference type="PANTHER" id="PTHR31302:SF31">
    <property type="entry name" value="PHOSPHODIESTERASE YAEI"/>
    <property type="match status" value="1"/>
</dbReference>
<dbReference type="GO" id="GO:0009245">
    <property type="term" value="P:lipid A biosynthetic process"/>
    <property type="evidence" value="ECO:0007669"/>
    <property type="project" value="TreeGrafter"/>
</dbReference>
<evidence type="ECO:0000313" key="3">
    <source>
        <dbReference type="EMBL" id="VAW26968.1"/>
    </source>
</evidence>
<name>A0A3B0U976_9ZZZZ</name>
<keyword evidence="2" id="KW-0378">Hydrolase</keyword>
<dbReference type="GO" id="GO:0046872">
    <property type="term" value="F:metal ion binding"/>
    <property type="evidence" value="ECO:0007669"/>
    <property type="project" value="UniProtKB-KW"/>
</dbReference>